<dbReference type="HOGENOM" id="CLU_030756_2_0_0"/>
<dbReference type="STRING" id="383372.Rcas_3050"/>
<dbReference type="MEROPS" id="C26.A28"/>
<dbReference type="PROSITE" id="PS51273">
    <property type="entry name" value="GATASE_TYPE_1"/>
    <property type="match status" value="1"/>
</dbReference>
<evidence type="ECO:0000313" key="1">
    <source>
        <dbReference type="EMBL" id="ABU59104.1"/>
    </source>
</evidence>
<dbReference type="OrthoDB" id="9813383at2"/>
<dbReference type="eggNOG" id="COG2071">
    <property type="taxonomic scope" value="Bacteria"/>
</dbReference>
<dbReference type="InterPro" id="IPR029062">
    <property type="entry name" value="Class_I_gatase-like"/>
</dbReference>
<gene>
    <name evidence="1" type="ordered locus">Rcas_3050</name>
</gene>
<dbReference type="InterPro" id="IPR011697">
    <property type="entry name" value="Peptidase_C26"/>
</dbReference>
<dbReference type="Proteomes" id="UP000000263">
    <property type="component" value="Chromosome"/>
</dbReference>
<protein>
    <submittedName>
        <fullName evidence="1">Peptidase C26</fullName>
    </submittedName>
</protein>
<dbReference type="GO" id="GO:0006598">
    <property type="term" value="P:polyamine catabolic process"/>
    <property type="evidence" value="ECO:0007669"/>
    <property type="project" value="TreeGrafter"/>
</dbReference>
<dbReference type="GO" id="GO:0033969">
    <property type="term" value="F:gamma-glutamyl-gamma-aminobutyrate hydrolase activity"/>
    <property type="evidence" value="ECO:0007669"/>
    <property type="project" value="TreeGrafter"/>
</dbReference>
<dbReference type="KEGG" id="rca:Rcas_3050"/>
<dbReference type="CDD" id="cd01745">
    <property type="entry name" value="GATase1_2"/>
    <property type="match status" value="1"/>
</dbReference>
<dbReference type="PANTHER" id="PTHR43235:SF1">
    <property type="entry name" value="GLUTAMINE AMIDOTRANSFERASE PB2B2.05-RELATED"/>
    <property type="match status" value="1"/>
</dbReference>
<dbReference type="AlphaFoldDB" id="A7NNG8"/>
<proteinExistence type="predicted"/>
<dbReference type="PANTHER" id="PTHR43235">
    <property type="entry name" value="GLUTAMINE AMIDOTRANSFERASE PB2B2.05-RELATED"/>
    <property type="match status" value="1"/>
</dbReference>
<dbReference type="FunFam" id="3.40.50.880:FF:000030">
    <property type="entry name" value="Gamma-glutamyl-gamma-aminobutyrate hydrolase PuuD"/>
    <property type="match status" value="1"/>
</dbReference>
<keyword evidence="2" id="KW-1185">Reference proteome</keyword>
<dbReference type="Gene3D" id="3.40.50.880">
    <property type="match status" value="1"/>
</dbReference>
<accession>A7NNG8</accession>
<dbReference type="EMBL" id="CP000804">
    <property type="protein sequence ID" value="ABU59104.1"/>
    <property type="molecule type" value="Genomic_DNA"/>
</dbReference>
<organism evidence="1 2">
    <name type="scientific">Roseiflexus castenholzii (strain DSM 13941 / HLO8)</name>
    <dbReference type="NCBI Taxonomy" id="383372"/>
    <lineage>
        <taxon>Bacteria</taxon>
        <taxon>Bacillati</taxon>
        <taxon>Chloroflexota</taxon>
        <taxon>Chloroflexia</taxon>
        <taxon>Chloroflexales</taxon>
        <taxon>Roseiflexineae</taxon>
        <taxon>Roseiflexaceae</taxon>
        <taxon>Roseiflexus</taxon>
    </lineage>
</organism>
<reference evidence="1 2" key="1">
    <citation type="submission" date="2007-08" db="EMBL/GenBank/DDBJ databases">
        <title>Complete sequence of Roseiflexus castenholzii DSM 13941.</title>
        <authorList>
            <consortium name="US DOE Joint Genome Institute"/>
            <person name="Copeland A."/>
            <person name="Lucas S."/>
            <person name="Lapidus A."/>
            <person name="Barry K."/>
            <person name="Glavina del Rio T."/>
            <person name="Dalin E."/>
            <person name="Tice H."/>
            <person name="Pitluck S."/>
            <person name="Thompson L.S."/>
            <person name="Brettin T."/>
            <person name="Bruce D."/>
            <person name="Detter J.C."/>
            <person name="Han C."/>
            <person name="Tapia R."/>
            <person name="Schmutz J."/>
            <person name="Larimer F."/>
            <person name="Land M."/>
            <person name="Hauser L."/>
            <person name="Kyrpides N."/>
            <person name="Mikhailova N."/>
            <person name="Bryant D.A."/>
            <person name="Hanada S."/>
            <person name="Tsukatani Y."/>
            <person name="Richardson P."/>
        </authorList>
    </citation>
    <scope>NUCLEOTIDE SEQUENCE [LARGE SCALE GENOMIC DNA]</scope>
    <source>
        <strain evidence="2">DSM 13941 / HLO8</strain>
    </source>
</reference>
<evidence type="ECO:0000313" key="2">
    <source>
        <dbReference type="Proteomes" id="UP000000263"/>
    </source>
</evidence>
<name>A7NNG8_ROSCS</name>
<dbReference type="Pfam" id="PF07722">
    <property type="entry name" value="Peptidase_C26"/>
    <property type="match status" value="1"/>
</dbReference>
<dbReference type="RefSeq" id="WP_012121528.1">
    <property type="nucleotide sequence ID" value="NC_009767.1"/>
</dbReference>
<dbReference type="SUPFAM" id="SSF52317">
    <property type="entry name" value="Class I glutamine amidotransferase-like"/>
    <property type="match status" value="1"/>
</dbReference>
<sequence>MNRVCIGITCGTFYDHDWCPPSIGHRKTYIDAVVAAGGAPFLIPSIDDEAALRILYDRIDGVLLAGGGDIEPRHYGEAPLPTLGVVDALRDRTELPLVRWAVADGKPVLGICRGAQMVNVALGGTLYQDIPSQIETSLNHSDSYARQDWTHLAHMLRLSPDSRLRQILGSDELPINSLHHQSIKTVAPGLMAVGWAPDGVIEAIESANGHFLIGVQCHPEALQSGADPRWQTLFRRFVEACARFKDRNAE</sequence>
<dbReference type="GO" id="GO:0005829">
    <property type="term" value="C:cytosol"/>
    <property type="evidence" value="ECO:0007669"/>
    <property type="project" value="TreeGrafter"/>
</dbReference>
<dbReference type="InterPro" id="IPR044668">
    <property type="entry name" value="PuuD-like"/>
</dbReference>